<dbReference type="EMBL" id="ML210220">
    <property type="protein sequence ID" value="TFK23364.1"/>
    <property type="molecule type" value="Genomic_DNA"/>
</dbReference>
<feature type="compositionally biased region" description="Acidic residues" evidence="2">
    <location>
        <begin position="340"/>
        <end position="352"/>
    </location>
</feature>
<keyword evidence="1" id="KW-0175">Coiled coil</keyword>
<feature type="region of interest" description="Disordered" evidence="2">
    <location>
        <begin position="398"/>
        <end position="456"/>
    </location>
</feature>
<reference evidence="3 4" key="1">
    <citation type="journal article" date="2019" name="Nat. Ecol. Evol.">
        <title>Megaphylogeny resolves global patterns of mushroom evolution.</title>
        <authorList>
            <person name="Varga T."/>
            <person name="Krizsan K."/>
            <person name="Foldi C."/>
            <person name="Dima B."/>
            <person name="Sanchez-Garcia M."/>
            <person name="Sanchez-Ramirez S."/>
            <person name="Szollosi G.J."/>
            <person name="Szarkandi J.G."/>
            <person name="Papp V."/>
            <person name="Albert L."/>
            <person name="Andreopoulos W."/>
            <person name="Angelini C."/>
            <person name="Antonin V."/>
            <person name="Barry K.W."/>
            <person name="Bougher N.L."/>
            <person name="Buchanan P."/>
            <person name="Buyck B."/>
            <person name="Bense V."/>
            <person name="Catcheside P."/>
            <person name="Chovatia M."/>
            <person name="Cooper J."/>
            <person name="Damon W."/>
            <person name="Desjardin D."/>
            <person name="Finy P."/>
            <person name="Geml J."/>
            <person name="Haridas S."/>
            <person name="Hughes K."/>
            <person name="Justo A."/>
            <person name="Karasinski D."/>
            <person name="Kautmanova I."/>
            <person name="Kiss B."/>
            <person name="Kocsube S."/>
            <person name="Kotiranta H."/>
            <person name="LaButti K.M."/>
            <person name="Lechner B.E."/>
            <person name="Liimatainen K."/>
            <person name="Lipzen A."/>
            <person name="Lukacs Z."/>
            <person name="Mihaltcheva S."/>
            <person name="Morgado L.N."/>
            <person name="Niskanen T."/>
            <person name="Noordeloos M.E."/>
            <person name="Ohm R.A."/>
            <person name="Ortiz-Santana B."/>
            <person name="Ovrebo C."/>
            <person name="Racz N."/>
            <person name="Riley R."/>
            <person name="Savchenko A."/>
            <person name="Shiryaev A."/>
            <person name="Soop K."/>
            <person name="Spirin V."/>
            <person name="Szebenyi C."/>
            <person name="Tomsovsky M."/>
            <person name="Tulloss R.E."/>
            <person name="Uehling J."/>
            <person name="Grigoriev I.V."/>
            <person name="Vagvolgyi C."/>
            <person name="Papp T."/>
            <person name="Martin F.M."/>
            <person name="Miettinen O."/>
            <person name="Hibbett D.S."/>
            <person name="Nagy L.G."/>
        </authorList>
    </citation>
    <scope>NUCLEOTIDE SEQUENCE [LARGE SCALE GENOMIC DNA]</scope>
    <source>
        <strain evidence="3 4">CBS 121175</strain>
    </source>
</reference>
<feature type="compositionally biased region" description="Polar residues" evidence="2">
    <location>
        <begin position="443"/>
        <end position="456"/>
    </location>
</feature>
<dbReference type="OrthoDB" id="3224221at2759"/>
<evidence type="ECO:0000256" key="1">
    <source>
        <dbReference type="SAM" id="Coils"/>
    </source>
</evidence>
<dbReference type="AlphaFoldDB" id="A0A5C3KSD1"/>
<keyword evidence="4" id="KW-1185">Reference proteome</keyword>
<feature type="compositionally biased region" description="Polar residues" evidence="2">
    <location>
        <begin position="275"/>
        <end position="288"/>
    </location>
</feature>
<sequence length="798" mass="89088">MQRVASYFRGPYRGQAVDGGIELPLYTRQPPSEGGPPLTLLHKRSSVPASRDAGQIDPLRVDPPLHQQPQLPPPTQYPPRSYEESPQYTELIPRPMRNLQANGSNNSIISRRCSRSPPTIQEVDPRTQQRTKIRLVENDPAKQRQMVEELKAQMGALNEQWIKVITGSQQLAQALEALAEAQQLAKANKERAEAAEANALNIKRAAETELLKAAAKKKEDKEKLRSEFEGREAALKQEMAAKEAKTKENLEKELAARDARWKEDMDEIRALMEQSASIGQPKATQQESMEGVEGHDATLVGGARDGDNVEVVKEQNKDTGKGNAASGKTSPKGMGKAVVEEDGDDDGDDVDDVLCAPVRNASLRNPRTPRQTNSKRAKSRKLDALIRKEFLSTGYCDEDDEDELVSPPVKPRRSRAGNGPQVRLASVETDEESESSSAGERQAGQSSSPRSNLQNALTPDEGAVLKKILQSLFDGQQPSPSPNSRKKRLNIGNFQSDIAWLPMDPERKELLRETRATFNTMLGIKKDIDIVTHDARFEDEVAVDAFEKQMTDVVPTLVPLRPSWSSPNSRWNEALSNSFAAWMMEHRIIPKEWKDDAALDFLARVSRLAGILRKNSPWDKETPAAFNKRQAECKARGERRAKKNTRRANRYYRRKEITEEARGVKEEDEAWAKIDEVVAGLGLAGMSSDESEYDDNGVPTGKTLVCTMPWRSNEVTNILKMVDSDGMRMETVGVPRPGNRGLIRKRVRGLVSSRTAKKGLPLNYYNPDWYQGLSNELKRSLEAMPTRPLPNLEIISDD</sequence>
<protein>
    <submittedName>
        <fullName evidence="3">Uncharacterized protein</fullName>
    </submittedName>
</protein>
<accession>A0A5C3KSD1</accession>
<feature type="region of interest" description="Disordered" evidence="2">
    <location>
        <begin position="24"/>
        <end position="87"/>
    </location>
</feature>
<evidence type="ECO:0000313" key="3">
    <source>
        <dbReference type="EMBL" id="TFK23364.1"/>
    </source>
</evidence>
<feature type="compositionally biased region" description="Basic and acidic residues" evidence="2">
    <location>
        <begin position="304"/>
        <end position="320"/>
    </location>
</feature>
<dbReference type="Proteomes" id="UP000307440">
    <property type="component" value="Unassembled WGS sequence"/>
</dbReference>
<feature type="compositionally biased region" description="Polar residues" evidence="2">
    <location>
        <begin position="362"/>
        <end position="372"/>
    </location>
</feature>
<proteinExistence type="predicted"/>
<dbReference type="STRING" id="230819.A0A5C3KSD1"/>
<evidence type="ECO:0000256" key="2">
    <source>
        <dbReference type="SAM" id="MobiDB-lite"/>
    </source>
</evidence>
<evidence type="ECO:0000313" key="4">
    <source>
        <dbReference type="Proteomes" id="UP000307440"/>
    </source>
</evidence>
<feature type="region of interest" description="Disordered" evidence="2">
    <location>
        <begin position="275"/>
        <end position="380"/>
    </location>
</feature>
<feature type="coiled-coil region" evidence="1">
    <location>
        <begin position="171"/>
        <end position="253"/>
    </location>
</feature>
<gene>
    <name evidence="3" type="ORF">FA15DRAFT_656786</name>
</gene>
<feature type="region of interest" description="Disordered" evidence="2">
    <location>
        <begin position="102"/>
        <end position="129"/>
    </location>
</feature>
<name>A0A5C3KSD1_COPMA</name>
<organism evidence="3 4">
    <name type="scientific">Coprinopsis marcescibilis</name>
    <name type="common">Agaric fungus</name>
    <name type="synonym">Psathyrella marcescibilis</name>
    <dbReference type="NCBI Taxonomy" id="230819"/>
    <lineage>
        <taxon>Eukaryota</taxon>
        <taxon>Fungi</taxon>
        <taxon>Dikarya</taxon>
        <taxon>Basidiomycota</taxon>
        <taxon>Agaricomycotina</taxon>
        <taxon>Agaricomycetes</taxon>
        <taxon>Agaricomycetidae</taxon>
        <taxon>Agaricales</taxon>
        <taxon>Agaricineae</taxon>
        <taxon>Psathyrellaceae</taxon>
        <taxon>Coprinopsis</taxon>
    </lineage>
</organism>